<dbReference type="Proteomes" id="UP000807309">
    <property type="component" value="Unassembled WGS sequence"/>
</dbReference>
<sequence>MGRLPRRWAISFLVIFLQPSAPWFYAAIRKALQLTVIQAHAADVSK</sequence>
<accession>A0ABS0C6Z8</accession>
<protein>
    <submittedName>
        <fullName evidence="1">Uncharacterized protein</fullName>
    </submittedName>
</protein>
<dbReference type="EMBL" id="JADLRE010000009">
    <property type="protein sequence ID" value="MBF6226147.1"/>
    <property type="molecule type" value="Genomic_DNA"/>
</dbReference>
<evidence type="ECO:0000313" key="2">
    <source>
        <dbReference type="Proteomes" id="UP000807309"/>
    </source>
</evidence>
<proteinExistence type="predicted"/>
<organism evidence="1 2">
    <name type="scientific">Nocardia abscessus</name>
    <dbReference type="NCBI Taxonomy" id="120957"/>
    <lineage>
        <taxon>Bacteria</taxon>
        <taxon>Bacillati</taxon>
        <taxon>Actinomycetota</taxon>
        <taxon>Actinomycetes</taxon>
        <taxon>Mycobacteriales</taxon>
        <taxon>Nocardiaceae</taxon>
        <taxon>Nocardia</taxon>
    </lineage>
</organism>
<gene>
    <name evidence="1" type="ORF">IU470_13695</name>
</gene>
<evidence type="ECO:0000313" key="1">
    <source>
        <dbReference type="EMBL" id="MBF6226147.1"/>
    </source>
</evidence>
<dbReference type="RefSeq" id="WP_228782195.1">
    <property type="nucleotide sequence ID" value="NZ_JADLRE010000009.1"/>
</dbReference>
<name>A0ABS0C6Z8_9NOCA</name>
<reference evidence="1 2" key="1">
    <citation type="submission" date="2020-10" db="EMBL/GenBank/DDBJ databases">
        <title>Identification of Nocardia species via Next-generation sequencing and recognition of intraspecies genetic diversity.</title>
        <authorList>
            <person name="Li P."/>
            <person name="Li P."/>
            <person name="Lu B."/>
        </authorList>
    </citation>
    <scope>NUCLEOTIDE SEQUENCE [LARGE SCALE GENOMIC DNA]</scope>
    <source>
        <strain evidence="1 2">N-11</strain>
    </source>
</reference>
<keyword evidence="2" id="KW-1185">Reference proteome</keyword>
<comment type="caution">
    <text evidence="1">The sequence shown here is derived from an EMBL/GenBank/DDBJ whole genome shotgun (WGS) entry which is preliminary data.</text>
</comment>